<dbReference type="EMBL" id="CP034726">
    <property type="protein sequence ID" value="QBP17655.1"/>
    <property type="molecule type" value="Genomic_DNA"/>
</dbReference>
<dbReference type="OrthoDB" id="2276332at2"/>
<evidence type="ECO:0000313" key="2">
    <source>
        <dbReference type="Proteomes" id="UP000294321"/>
    </source>
</evidence>
<dbReference type="Proteomes" id="UP000294321">
    <property type="component" value="Chromosome"/>
</dbReference>
<name>A0A4P6ZIX0_9LACO</name>
<keyword evidence="2" id="KW-1185">Reference proteome</keyword>
<sequence length="367" mass="42662">MLDHTLRHKFVLVILSMFLIIGMLIPINQVNARKRTIRSHPRVRVSRNVRHNKKRSHYRPRHRIIRRHYTQPYPTVNYRIKRVNERLSWASRPKYRKETVKSDYGPRATFKTVDFIPTDAAGGNFLVQSLNVTPDGHYAYVGYGYEPVLKHHSELTRIAQVDLRHHRIKVGKPFKGGHGQAVAYNPKGRPSLWLLNDLGGPIHRGSLEKISLKSLRPQHQIRFNLKRNDNLGDSLAFDNHNNIYNENMIWPSTAGGHYRPGMILLHQGHVNWHHVKFSDVSQGLRRSPGNVVQALAYSPRTKRLYIEENDVIVSLPVNKLGHLSPRDVKETILRQRREYEGLSFDRSGHAYILMNHPKEIMRSTNVF</sequence>
<dbReference type="SUPFAM" id="SSF63829">
    <property type="entry name" value="Calcium-dependent phosphotriesterase"/>
    <property type="match status" value="1"/>
</dbReference>
<accession>A0A4P6ZIX0</accession>
<reference evidence="2" key="1">
    <citation type="submission" date="2018-12" db="EMBL/GenBank/DDBJ databases">
        <title>A new species of lactobacillus.</title>
        <authorList>
            <person name="Jian Y."/>
            <person name="Xin L."/>
            <person name="Hong Z.J."/>
            <person name="Ming L.Z."/>
            <person name="Hong X.Z."/>
        </authorList>
    </citation>
    <scope>NUCLEOTIDE SEQUENCE [LARGE SCALE GENOMIC DNA]</scope>
    <source>
        <strain evidence="2">HSLZ-75</strain>
    </source>
</reference>
<protein>
    <submittedName>
        <fullName evidence="1">Uncharacterized protein</fullName>
    </submittedName>
</protein>
<gene>
    <name evidence="1" type="ORF">ELX58_00305</name>
</gene>
<evidence type="ECO:0000313" key="1">
    <source>
        <dbReference type="EMBL" id="QBP17655.1"/>
    </source>
</evidence>
<proteinExistence type="predicted"/>
<dbReference type="AlphaFoldDB" id="A0A4P6ZIX0"/>
<organism evidence="1 2">
    <name type="scientific">Acetilactobacillus jinshanensis</name>
    <dbReference type="NCBI Taxonomy" id="1720083"/>
    <lineage>
        <taxon>Bacteria</taxon>
        <taxon>Bacillati</taxon>
        <taxon>Bacillota</taxon>
        <taxon>Bacilli</taxon>
        <taxon>Lactobacillales</taxon>
        <taxon>Lactobacillaceae</taxon>
        <taxon>Acetilactobacillus</taxon>
    </lineage>
</organism>
<dbReference type="KEGG" id="lji:ELX58_00305"/>
<dbReference type="RefSeq" id="WP_133441201.1">
    <property type="nucleotide sequence ID" value="NZ_CP187400.1"/>
</dbReference>